<evidence type="ECO:0000313" key="1">
    <source>
        <dbReference type="EMBL" id="EQD30708.1"/>
    </source>
</evidence>
<comment type="caution">
    <text evidence="1">The sequence shown here is derived from an EMBL/GenBank/DDBJ whole genome shotgun (WGS) entry which is preliminary data.</text>
</comment>
<feature type="non-terminal residue" evidence="1">
    <location>
        <position position="1"/>
    </location>
</feature>
<gene>
    <name evidence="1" type="ORF">B1A_20271</name>
</gene>
<organism evidence="1">
    <name type="scientific">mine drainage metagenome</name>
    <dbReference type="NCBI Taxonomy" id="410659"/>
    <lineage>
        <taxon>unclassified sequences</taxon>
        <taxon>metagenomes</taxon>
        <taxon>ecological metagenomes</taxon>
    </lineage>
</organism>
<reference evidence="1" key="2">
    <citation type="journal article" date="2014" name="ISME J.">
        <title>Microbial stratification in low pH oxic and suboxic macroscopic growths along an acid mine drainage.</title>
        <authorList>
            <person name="Mendez-Garcia C."/>
            <person name="Mesa V."/>
            <person name="Sprenger R.R."/>
            <person name="Richter M."/>
            <person name="Diez M.S."/>
            <person name="Solano J."/>
            <person name="Bargiela R."/>
            <person name="Golyshina O.V."/>
            <person name="Manteca A."/>
            <person name="Ramos J.L."/>
            <person name="Gallego J.R."/>
            <person name="Llorente I."/>
            <person name="Martins Dos Santos V.A."/>
            <person name="Jensen O.N."/>
            <person name="Pelaez A.I."/>
            <person name="Sanchez J."/>
            <person name="Ferrer M."/>
        </authorList>
    </citation>
    <scope>NUCLEOTIDE SEQUENCE</scope>
</reference>
<sequence length="177" mass="19217">NVDWRTALTQEIDAEDPRAGGGGAFRPKYCLGVLSSTAIIAKACAGLTEPHGRLRSLKRKDFPRATNKTREFDADIGTISLHDQDRTVVWGVPEGNYACERAHSSHMARTLFRFFDHIAWSRGTGGYIVGNDAYSRENSLAEVGEGGNLLKMPYYGPIGKKEAESRGGAGRAEGCSP</sequence>
<accession>T0YC55</accession>
<proteinExistence type="predicted"/>
<dbReference type="AlphaFoldDB" id="T0YC55"/>
<protein>
    <submittedName>
        <fullName evidence="1">Uncharacterized protein</fullName>
    </submittedName>
</protein>
<name>T0YC55_9ZZZZ</name>
<dbReference type="EMBL" id="AUZX01014960">
    <property type="protein sequence ID" value="EQD30708.1"/>
    <property type="molecule type" value="Genomic_DNA"/>
</dbReference>
<reference evidence="1" key="1">
    <citation type="submission" date="2013-08" db="EMBL/GenBank/DDBJ databases">
        <authorList>
            <person name="Mendez C."/>
            <person name="Richter M."/>
            <person name="Ferrer M."/>
            <person name="Sanchez J."/>
        </authorList>
    </citation>
    <scope>NUCLEOTIDE SEQUENCE</scope>
</reference>